<sequence>MEGKVSPETLENGKVLRYLKMRFLEDIGDQGAMMALLSCLRDSQVWVPFQVHMAQEDVEQFERSCVGDVVTTREEVRLKPDTLRDRNGALYFPIFSQKEQIPQEYGAQFSLVSVPALQALSMAHGLEGVVGLVLDGFTDPLLLPLQTADLMAQLSSRLESEEGEDDVN</sequence>
<evidence type="ECO:0000313" key="3">
    <source>
        <dbReference type="Proteomes" id="UP000886824"/>
    </source>
</evidence>
<comment type="caution">
    <text evidence="2">The sequence shown here is derived from an EMBL/GenBank/DDBJ whole genome shotgun (WGS) entry which is preliminary data.</text>
</comment>
<dbReference type="AlphaFoldDB" id="A0A9D1Z5G9"/>
<dbReference type="Pfam" id="PF07179">
    <property type="entry name" value="SseB"/>
    <property type="match status" value="1"/>
</dbReference>
<evidence type="ECO:0000313" key="2">
    <source>
        <dbReference type="EMBL" id="HIY74000.1"/>
    </source>
</evidence>
<dbReference type="Proteomes" id="UP000886824">
    <property type="component" value="Unassembled WGS sequence"/>
</dbReference>
<organism evidence="2 3">
    <name type="scientific">Candidatus Intestinimonas merdavium</name>
    <dbReference type="NCBI Taxonomy" id="2838622"/>
    <lineage>
        <taxon>Bacteria</taxon>
        <taxon>Bacillati</taxon>
        <taxon>Bacillota</taxon>
        <taxon>Clostridia</taxon>
        <taxon>Eubacteriales</taxon>
        <taxon>Intestinimonas</taxon>
    </lineage>
</organism>
<dbReference type="InterPro" id="IPR009839">
    <property type="entry name" value="SseB_N"/>
</dbReference>
<protein>
    <submittedName>
        <fullName evidence="2">SseB family protein</fullName>
    </submittedName>
</protein>
<name>A0A9D1Z5G9_9FIRM</name>
<gene>
    <name evidence="2" type="ORF">H9826_08530</name>
</gene>
<feature type="domain" description="SseB protein N-terminal" evidence="1">
    <location>
        <begin position="33"/>
        <end position="139"/>
    </location>
</feature>
<accession>A0A9D1Z5G9</accession>
<proteinExistence type="predicted"/>
<reference evidence="2" key="2">
    <citation type="submission" date="2021-04" db="EMBL/GenBank/DDBJ databases">
        <authorList>
            <person name="Gilroy R."/>
        </authorList>
    </citation>
    <scope>NUCLEOTIDE SEQUENCE</scope>
    <source>
        <strain evidence="2">CHK33-7979</strain>
    </source>
</reference>
<reference evidence="2" key="1">
    <citation type="journal article" date="2021" name="PeerJ">
        <title>Extensive microbial diversity within the chicken gut microbiome revealed by metagenomics and culture.</title>
        <authorList>
            <person name="Gilroy R."/>
            <person name="Ravi A."/>
            <person name="Getino M."/>
            <person name="Pursley I."/>
            <person name="Horton D.L."/>
            <person name="Alikhan N.F."/>
            <person name="Baker D."/>
            <person name="Gharbi K."/>
            <person name="Hall N."/>
            <person name="Watson M."/>
            <person name="Adriaenssens E.M."/>
            <person name="Foster-Nyarko E."/>
            <person name="Jarju S."/>
            <person name="Secka A."/>
            <person name="Antonio M."/>
            <person name="Oren A."/>
            <person name="Chaudhuri R.R."/>
            <person name="La Ragione R."/>
            <person name="Hildebrand F."/>
            <person name="Pallen M.J."/>
        </authorList>
    </citation>
    <scope>NUCLEOTIDE SEQUENCE</scope>
    <source>
        <strain evidence="2">CHK33-7979</strain>
    </source>
</reference>
<dbReference type="EMBL" id="DXCX01000087">
    <property type="protein sequence ID" value="HIY74000.1"/>
    <property type="molecule type" value="Genomic_DNA"/>
</dbReference>
<evidence type="ECO:0000259" key="1">
    <source>
        <dbReference type="Pfam" id="PF07179"/>
    </source>
</evidence>